<sequence length="226" mass="24558">MSVLNLFHYSVRFVSFALAVSAVPVISAAVPAQLALSDYINAPRDASPIASQTPAVVTSSDMATDAFKRTSGNVTEISVKPQLPHHFRYAVPRTDLVFAFLTLNSGSTPPSPDLKDVISLAQREAAKEKASHGEEPVETKLEYDYRTARFKLLPRPGLLWTTWGDAVKGLLAMFAIYKTVELRFNLEKAGQDMGVGFLRLQDGLETFESVPNLGISNVTSGAVVTE</sequence>
<name>A0ABR4A9F0_9LECA</name>
<gene>
    <name evidence="1" type="ORF">N7G274_007386</name>
</gene>
<proteinExistence type="predicted"/>
<evidence type="ECO:0000313" key="1">
    <source>
        <dbReference type="EMBL" id="KAL2039983.1"/>
    </source>
</evidence>
<comment type="caution">
    <text evidence="1">The sequence shown here is derived from an EMBL/GenBank/DDBJ whole genome shotgun (WGS) entry which is preliminary data.</text>
</comment>
<accession>A0ABR4A9F0</accession>
<protein>
    <submittedName>
        <fullName evidence="1">Uncharacterized protein</fullName>
    </submittedName>
</protein>
<dbReference type="EMBL" id="JBEFKJ010000023">
    <property type="protein sequence ID" value="KAL2039983.1"/>
    <property type="molecule type" value="Genomic_DNA"/>
</dbReference>
<dbReference type="Proteomes" id="UP001590950">
    <property type="component" value="Unassembled WGS sequence"/>
</dbReference>
<keyword evidence="2" id="KW-1185">Reference proteome</keyword>
<organism evidence="1 2">
    <name type="scientific">Stereocaulon virgatum</name>
    <dbReference type="NCBI Taxonomy" id="373712"/>
    <lineage>
        <taxon>Eukaryota</taxon>
        <taxon>Fungi</taxon>
        <taxon>Dikarya</taxon>
        <taxon>Ascomycota</taxon>
        <taxon>Pezizomycotina</taxon>
        <taxon>Lecanoromycetes</taxon>
        <taxon>OSLEUM clade</taxon>
        <taxon>Lecanoromycetidae</taxon>
        <taxon>Lecanorales</taxon>
        <taxon>Lecanorineae</taxon>
        <taxon>Stereocaulaceae</taxon>
        <taxon>Stereocaulon</taxon>
    </lineage>
</organism>
<reference evidence="1 2" key="1">
    <citation type="submission" date="2024-09" db="EMBL/GenBank/DDBJ databases">
        <title>Rethinking Asexuality: The Enigmatic Case of Functional Sexual Genes in Lepraria (Stereocaulaceae).</title>
        <authorList>
            <person name="Doellman M."/>
            <person name="Sun Y."/>
            <person name="Barcenas-Pena A."/>
            <person name="Lumbsch H.T."/>
            <person name="Grewe F."/>
        </authorList>
    </citation>
    <scope>NUCLEOTIDE SEQUENCE [LARGE SCALE GENOMIC DNA]</scope>
    <source>
        <strain evidence="1 2">Mercado 3170</strain>
    </source>
</reference>
<evidence type="ECO:0000313" key="2">
    <source>
        <dbReference type="Proteomes" id="UP001590950"/>
    </source>
</evidence>